<protein>
    <recommendedName>
        <fullName evidence="5">Putative 3-methyladenine DNA glycosylase</fullName>
        <ecNumber evidence="5">3.2.2.-</ecNumber>
    </recommendedName>
</protein>
<evidence type="ECO:0000256" key="3">
    <source>
        <dbReference type="ARBA" id="ARBA00022801"/>
    </source>
</evidence>
<comment type="caution">
    <text evidence="6">The sequence shown here is derived from an EMBL/GenBank/DDBJ whole genome shotgun (WGS) entry which is preliminary data.</text>
</comment>
<keyword evidence="7" id="KW-1185">Reference proteome</keyword>
<dbReference type="Pfam" id="PF02245">
    <property type="entry name" value="Pur_DNA_glyco"/>
    <property type="match status" value="1"/>
</dbReference>
<dbReference type="Gene3D" id="3.10.300.10">
    <property type="entry name" value="Methylpurine-DNA glycosylase (MPG)"/>
    <property type="match status" value="1"/>
</dbReference>
<sequence>MFRRGRDLVQALITNRQFFARDACVVARDMIGATLLVHGVGGIVVETEAYHANDPASHSFCGRTSRNSAMFGAPGSAYVYRSYGLHWCLNAVCLPGSAVLVRAIEPQSKLDLMRANRGVDDLRLLCSGPGRLCQALAVDASYDGLPLDELPFQFKLPSGARTSSILTGHRVGISKAVDLEWRFGLAGSSYLSRKF</sequence>
<dbReference type="InterPro" id="IPR003180">
    <property type="entry name" value="MPG"/>
</dbReference>
<dbReference type="PANTHER" id="PTHR10429">
    <property type="entry name" value="DNA-3-METHYLADENINE GLYCOSYLASE"/>
    <property type="match status" value="1"/>
</dbReference>
<dbReference type="GO" id="GO:0006284">
    <property type="term" value="P:base-excision repair"/>
    <property type="evidence" value="ECO:0007669"/>
    <property type="project" value="InterPro"/>
</dbReference>
<dbReference type="InterPro" id="IPR036995">
    <property type="entry name" value="MPG_sf"/>
</dbReference>
<dbReference type="AlphaFoldDB" id="A0AB36R5G4"/>
<evidence type="ECO:0000256" key="1">
    <source>
        <dbReference type="ARBA" id="ARBA00009232"/>
    </source>
</evidence>
<dbReference type="SUPFAM" id="SSF50486">
    <property type="entry name" value="FMT C-terminal domain-like"/>
    <property type="match status" value="1"/>
</dbReference>
<keyword evidence="4 5" id="KW-0234">DNA repair</keyword>
<evidence type="ECO:0000313" key="6">
    <source>
        <dbReference type="EMBL" id="PAP99946.1"/>
    </source>
</evidence>
<dbReference type="GO" id="GO:0003677">
    <property type="term" value="F:DNA binding"/>
    <property type="evidence" value="ECO:0007669"/>
    <property type="project" value="InterPro"/>
</dbReference>
<gene>
    <name evidence="6" type="ORF">CIT25_23225</name>
</gene>
<keyword evidence="3 5" id="KW-0378">Hydrolase</keyword>
<keyword evidence="2 5" id="KW-0227">DNA damage</keyword>
<comment type="similarity">
    <text evidence="1 5">Belongs to the DNA glycosylase MPG family.</text>
</comment>
<dbReference type="Proteomes" id="UP000216215">
    <property type="component" value="Unassembled WGS sequence"/>
</dbReference>
<evidence type="ECO:0000313" key="7">
    <source>
        <dbReference type="Proteomes" id="UP000216215"/>
    </source>
</evidence>
<dbReference type="NCBIfam" id="TIGR00567">
    <property type="entry name" value="3mg"/>
    <property type="match status" value="1"/>
</dbReference>
<evidence type="ECO:0000256" key="5">
    <source>
        <dbReference type="HAMAP-Rule" id="MF_00527"/>
    </source>
</evidence>
<dbReference type="HAMAP" id="MF_00527">
    <property type="entry name" value="3MGH"/>
    <property type="match status" value="1"/>
</dbReference>
<evidence type="ECO:0000256" key="2">
    <source>
        <dbReference type="ARBA" id="ARBA00022763"/>
    </source>
</evidence>
<dbReference type="EMBL" id="NPKI01000028">
    <property type="protein sequence ID" value="PAP99946.1"/>
    <property type="molecule type" value="Genomic_DNA"/>
</dbReference>
<dbReference type="EC" id="3.2.2.-" evidence="5"/>
<reference evidence="7" key="1">
    <citation type="submission" date="2017-08" db="EMBL/GenBank/DDBJ databases">
        <title>Mesorhizobium wenxinae sp. nov., a novel rhizobial species isolated from root nodules of chickpea (Cicer arietinum L.).</title>
        <authorList>
            <person name="Zhang J."/>
        </authorList>
    </citation>
    <scope>NUCLEOTIDE SEQUENCE [LARGE SCALE GENOMIC DNA]</scope>
    <source>
        <strain evidence="7">USDA 3392</strain>
    </source>
</reference>
<dbReference type="CDD" id="cd00540">
    <property type="entry name" value="AAG"/>
    <property type="match status" value="1"/>
</dbReference>
<name>A0AB36R5G4_9HYPH</name>
<dbReference type="PANTHER" id="PTHR10429:SF0">
    <property type="entry name" value="DNA-3-METHYLADENINE GLYCOSYLASE"/>
    <property type="match status" value="1"/>
</dbReference>
<dbReference type="GO" id="GO:0003905">
    <property type="term" value="F:alkylbase DNA N-glycosylase activity"/>
    <property type="evidence" value="ECO:0007669"/>
    <property type="project" value="InterPro"/>
</dbReference>
<dbReference type="NCBIfam" id="NF002003">
    <property type="entry name" value="PRK00802.1-3"/>
    <property type="match status" value="1"/>
</dbReference>
<evidence type="ECO:0000256" key="4">
    <source>
        <dbReference type="ARBA" id="ARBA00023204"/>
    </source>
</evidence>
<dbReference type="InterPro" id="IPR011034">
    <property type="entry name" value="Formyl_transferase-like_C_sf"/>
</dbReference>
<proteinExistence type="inferred from homology"/>
<organism evidence="6 7">
    <name type="scientific">Mesorhizobium mediterraneum</name>
    <dbReference type="NCBI Taxonomy" id="43617"/>
    <lineage>
        <taxon>Bacteria</taxon>
        <taxon>Pseudomonadati</taxon>
        <taxon>Pseudomonadota</taxon>
        <taxon>Alphaproteobacteria</taxon>
        <taxon>Hyphomicrobiales</taxon>
        <taxon>Phyllobacteriaceae</taxon>
        <taxon>Mesorhizobium</taxon>
    </lineage>
</organism>
<accession>A0AB36R5G4</accession>